<name>U6RNQ4_9BACT</name>
<dbReference type="Gene3D" id="3.90.550.10">
    <property type="entry name" value="Spore Coat Polysaccharide Biosynthesis Protein SpsA, Chain A"/>
    <property type="match status" value="1"/>
</dbReference>
<accession>U6RNQ4</accession>
<keyword evidence="3" id="KW-0808">Transferase</keyword>
<organism evidence="5 6">
    <name type="scientific">Phocaeicola massiliensis B84634 = Timone 84634 = DSM 17679 = JCM 13223</name>
    <dbReference type="NCBI Taxonomy" id="1121098"/>
    <lineage>
        <taxon>Bacteria</taxon>
        <taxon>Pseudomonadati</taxon>
        <taxon>Bacteroidota</taxon>
        <taxon>Bacteroidia</taxon>
        <taxon>Bacteroidales</taxon>
        <taxon>Bacteroidaceae</taxon>
        <taxon>Phocaeicola</taxon>
    </lineage>
</organism>
<dbReference type="PATRIC" id="fig|1121098.3.peg.752"/>
<evidence type="ECO:0000256" key="4">
    <source>
        <dbReference type="SAM" id="Phobius"/>
    </source>
</evidence>
<dbReference type="AlphaFoldDB" id="U6RNQ4"/>
<comment type="caution">
    <text evidence="5">The sequence shown here is derived from an EMBL/GenBank/DDBJ whole genome shotgun (WGS) entry which is preliminary data.</text>
</comment>
<feature type="transmembrane region" description="Helical" evidence="4">
    <location>
        <begin position="356"/>
        <end position="374"/>
    </location>
</feature>
<evidence type="ECO:0000313" key="5">
    <source>
        <dbReference type="EMBL" id="EOA57672.1"/>
    </source>
</evidence>
<evidence type="ECO:0000256" key="3">
    <source>
        <dbReference type="ARBA" id="ARBA00022679"/>
    </source>
</evidence>
<dbReference type="CDD" id="cd06423">
    <property type="entry name" value="CESA_like"/>
    <property type="match status" value="1"/>
</dbReference>
<dbReference type="GO" id="GO:0016757">
    <property type="term" value="F:glycosyltransferase activity"/>
    <property type="evidence" value="ECO:0007669"/>
    <property type="project" value="UniProtKB-KW"/>
</dbReference>
<dbReference type="OrthoDB" id="1523666at2"/>
<dbReference type="Proteomes" id="UP000017831">
    <property type="component" value="Unassembled WGS sequence"/>
</dbReference>
<feature type="transmembrane region" description="Helical" evidence="4">
    <location>
        <begin position="327"/>
        <end position="344"/>
    </location>
</feature>
<sequence length="389" mass="44565">MLSGAIHIIEFVLYIYFAVCVGYIVIFSVASCFFKSQQYPQSHDFKRFAILIPAYKEDNVILDCIHSVLQQTYPEQLYDVIVVSDGMDDATNHLLYLESRITLLKIQEQESSKAKALRLATEHISYLRYDYVIILDADNLIPTDYLYELNKAVSQGAKAIQTHRKAKNLNSDTAILDAVIEEMNNTIFRKGHIQLGFSSALIGSGMVFDFQWFKQNIIHTHSAGEDKELEELLLSQGIHIEYADSIETLDEKVQKADSMRHQRRRWMATQLFLALKMGSNLPSALLHGNRDYLLKTIQTFILPRSILIAVLSTISLICSIISPFSSVKWWILFILLTLSLYIAIPPDMRHKYAGKIIKQLPYFTIIMTLNLFHLKGMANKFIHTQHGQL</sequence>
<evidence type="ECO:0000313" key="6">
    <source>
        <dbReference type="Proteomes" id="UP000017831"/>
    </source>
</evidence>
<keyword evidence="4" id="KW-1133">Transmembrane helix</keyword>
<dbReference type="RefSeq" id="WP_005937226.1">
    <property type="nucleotide sequence ID" value="NZ_KB890335.1"/>
</dbReference>
<reference evidence="5 6" key="1">
    <citation type="submission" date="2013-04" db="EMBL/GenBank/DDBJ databases">
        <title>The Genome Sequence of Bacteroides massiliensis DSM 17679.</title>
        <authorList>
            <consortium name="The Broad Institute Genomics Platform"/>
            <person name="Earl A."/>
            <person name="Ward D."/>
            <person name="Feldgarden M."/>
            <person name="Gevers D."/>
            <person name="Martens E."/>
            <person name="Fenner L."/>
            <person name="Roux V."/>
            <person name="Mallet M.N."/>
            <person name="Raoult D."/>
            <person name="Walker B."/>
            <person name="Young S."/>
            <person name="Zeng Q."/>
            <person name="Gargeya S."/>
            <person name="Fitzgerald M."/>
            <person name="Haas B."/>
            <person name="Abouelleil A."/>
            <person name="Allen A.W."/>
            <person name="Alvarado L."/>
            <person name="Arachchi H.M."/>
            <person name="Berlin A.M."/>
            <person name="Chapman S.B."/>
            <person name="Gainer-Dewar J."/>
            <person name="Goldberg J."/>
            <person name="Griggs A."/>
            <person name="Gujja S."/>
            <person name="Hansen M."/>
            <person name="Howarth C."/>
            <person name="Imamovic A."/>
            <person name="Ireland A."/>
            <person name="Larimer J."/>
            <person name="McCowan C."/>
            <person name="Murphy C."/>
            <person name="Pearson M."/>
            <person name="Poon T.W."/>
            <person name="Priest M."/>
            <person name="Roberts A."/>
            <person name="Saif S."/>
            <person name="Shea T."/>
            <person name="Sisk P."/>
            <person name="Sykes S."/>
            <person name="Wortman J."/>
            <person name="Nusbaum C."/>
            <person name="Birren B."/>
        </authorList>
    </citation>
    <scope>NUCLEOTIDE SEQUENCE [LARGE SCALE GENOMIC DNA]</scope>
    <source>
        <strain evidence="6">B84634 / Timone 84634 / DSM 17679 / JCM 13223</strain>
    </source>
</reference>
<keyword evidence="2" id="KW-0328">Glycosyltransferase</keyword>
<proteinExistence type="inferred from homology"/>
<dbReference type="HOGENOM" id="CLU_023978_5_1_10"/>
<evidence type="ECO:0000256" key="1">
    <source>
        <dbReference type="ARBA" id="ARBA00006739"/>
    </source>
</evidence>
<feature type="transmembrane region" description="Helical" evidence="4">
    <location>
        <begin position="300"/>
        <end position="320"/>
    </location>
</feature>
<keyword evidence="4" id="KW-0472">Membrane</keyword>
<keyword evidence="6" id="KW-1185">Reference proteome</keyword>
<keyword evidence="4" id="KW-0812">Transmembrane</keyword>
<dbReference type="STRING" id="1121098.HMPREF1534_00735"/>
<dbReference type="PANTHER" id="PTHR43630">
    <property type="entry name" value="POLY-BETA-1,6-N-ACETYL-D-GLUCOSAMINE SYNTHASE"/>
    <property type="match status" value="1"/>
</dbReference>
<dbReference type="EMBL" id="AQHY01000008">
    <property type="protein sequence ID" value="EOA57672.1"/>
    <property type="molecule type" value="Genomic_DNA"/>
</dbReference>
<feature type="transmembrane region" description="Helical" evidence="4">
    <location>
        <begin position="12"/>
        <end position="34"/>
    </location>
</feature>
<dbReference type="SUPFAM" id="SSF53448">
    <property type="entry name" value="Nucleotide-diphospho-sugar transferases"/>
    <property type="match status" value="1"/>
</dbReference>
<dbReference type="Pfam" id="PF13641">
    <property type="entry name" value="Glyco_tranf_2_3"/>
    <property type="match status" value="1"/>
</dbReference>
<evidence type="ECO:0000256" key="2">
    <source>
        <dbReference type="ARBA" id="ARBA00022676"/>
    </source>
</evidence>
<comment type="similarity">
    <text evidence="1">Belongs to the glycosyltransferase 2 family.</text>
</comment>
<gene>
    <name evidence="5" type="ORF">HMPREF1534_00735</name>
</gene>
<protein>
    <recommendedName>
        <fullName evidence="7">Glycosyltransferase 2-like domain-containing protein</fullName>
    </recommendedName>
</protein>
<dbReference type="eggNOG" id="COG1215">
    <property type="taxonomic scope" value="Bacteria"/>
</dbReference>
<dbReference type="PANTHER" id="PTHR43630:SF1">
    <property type="entry name" value="POLY-BETA-1,6-N-ACETYL-D-GLUCOSAMINE SYNTHASE"/>
    <property type="match status" value="1"/>
</dbReference>
<dbReference type="GeneID" id="60063218"/>
<dbReference type="InterPro" id="IPR029044">
    <property type="entry name" value="Nucleotide-diphossugar_trans"/>
</dbReference>
<evidence type="ECO:0008006" key="7">
    <source>
        <dbReference type="Google" id="ProtNLM"/>
    </source>
</evidence>